<dbReference type="EMBL" id="JBEPMK010000007">
    <property type="protein sequence ID" value="MET3645137.1"/>
    <property type="molecule type" value="Genomic_DNA"/>
</dbReference>
<name>A0ABV2JMK0_9STRE</name>
<dbReference type="Pfam" id="PF00583">
    <property type="entry name" value="Acetyltransf_1"/>
    <property type="match status" value="1"/>
</dbReference>
<evidence type="ECO:0000259" key="1">
    <source>
        <dbReference type="PROSITE" id="PS51186"/>
    </source>
</evidence>
<dbReference type="GO" id="GO:0008999">
    <property type="term" value="F:protein-N-terminal-alanine acetyltransferase activity"/>
    <property type="evidence" value="ECO:0007669"/>
    <property type="project" value="UniProtKB-EC"/>
</dbReference>
<gene>
    <name evidence="2" type="ORF">ABID27_001786</name>
</gene>
<keyword evidence="3" id="KW-1185">Reference proteome</keyword>
<comment type="caution">
    <text evidence="2">The sequence shown here is derived from an EMBL/GenBank/DDBJ whole genome shotgun (WGS) entry which is preliminary data.</text>
</comment>
<evidence type="ECO:0000313" key="3">
    <source>
        <dbReference type="Proteomes" id="UP001549055"/>
    </source>
</evidence>
<reference evidence="2 3" key="1">
    <citation type="submission" date="2024-06" db="EMBL/GenBank/DDBJ databases">
        <title>Genomic Encyclopedia of Type Strains, Phase IV (KMG-IV): sequencing the most valuable type-strain genomes for metagenomic binning, comparative biology and taxonomic classification.</title>
        <authorList>
            <person name="Goeker M."/>
        </authorList>
    </citation>
    <scope>NUCLEOTIDE SEQUENCE [LARGE SCALE GENOMIC DNA]</scope>
    <source>
        <strain evidence="2 3">DSM 15349</strain>
    </source>
</reference>
<dbReference type="Gene3D" id="3.40.630.30">
    <property type="match status" value="1"/>
</dbReference>
<accession>A0ABV2JMK0</accession>
<dbReference type="PROSITE" id="PS51186">
    <property type="entry name" value="GNAT"/>
    <property type="match status" value="1"/>
</dbReference>
<dbReference type="InterPro" id="IPR000182">
    <property type="entry name" value="GNAT_dom"/>
</dbReference>
<evidence type="ECO:0000313" key="2">
    <source>
        <dbReference type="EMBL" id="MET3645137.1"/>
    </source>
</evidence>
<organism evidence="2 3">
    <name type="scientific">Streptococcus gallinaceus</name>
    <dbReference type="NCBI Taxonomy" id="165758"/>
    <lineage>
        <taxon>Bacteria</taxon>
        <taxon>Bacillati</taxon>
        <taxon>Bacillota</taxon>
        <taxon>Bacilli</taxon>
        <taxon>Lactobacillales</taxon>
        <taxon>Streptococcaceae</taxon>
        <taxon>Streptococcus</taxon>
    </lineage>
</organism>
<keyword evidence="2" id="KW-0808">Transferase</keyword>
<dbReference type="EC" id="2.3.1.267" evidence="2"/>
<dbReference type="InterPro" id="IPR016181">
    <property type="entry name" value="Acyl_CoA_acyltransferase"/>
</dbReference>
<dbReference type="Proteomes" id="UP001549055">
    <property type="component" value="Unassembled WGS sequence"/>
</dbReference>
<sequence>MLENNRVGDLLREFPEDVQFIFQEMIPAYQRGYADYVYKTDKADVQQRRIKNLAKSFRRMDYFYIMPLDQELAVAIATWQYEAPYDFYDARADEEDLAELLSQEAREGRYFAVIRNGALMGYFCLEWDAAGHGAELGLGMNPLYTGKGQGRAFYQTIEDYIRTNYPACRQLDLAVADFNGRARHLYQAVGFTEQESYLQETNGGHYPFVKMTKQLSQPSDAE</sequence>
<protein>
    <submittedName>
        <fullName evidence="2">Ribosomal-protein-alanine N-acetyltransferase</fullName>
        <ecNumber evidence="2">2.3.1.267</ecNumber>
    </submittedName>
</protein>
<feature type="domain" description="N-acetyltransferase" evidence="1">
    <location>
        <begin position="63"/>
        <end position="213"/>
    </location>
</feature>
<dbReference type="SUPFAM" id="SSF55729">
    <property type="entry name" value="Acyl-CoA N-acyltransferases (Nat)"/>
    <property type="match status" value="1"/>
</dbReference>
<dbReference type="RefSeq" id="WP_253365837.1">
    <property type="nucleotide sequence ID" value="NZ_JALJXU010000007.1"/>
</dbReference>
<proteinExistence type="predicted"/>
<keyword evidence="2" id="KW-0012">Acyltransferase</keyword>